<sequence length="58" mass="6442">MGESIYFKDNFFSAGTTEIFNEDHEQIGLLDLKSAFSSGVDVMDKEGLIVIKGSFLFC</sequence>
<gene>
    <name evidence="1" type="ORF">ERJ70_15980</name>
</gene>
<organism evidence="1 2">
    <name type="scientific">Sediminibacillus dalangtanensis</name>
    <dbReference type="NCBI Taxonomy" id="2729421"/>
    <lineage>
        <taxon>Bacteria</taxon>
        <taxon>Bacillati</taxon>
        <taxon>Bacillota</taxon>
        <taxon>Bacilli</taxon>
        <taxon>Bacillales</taxon>
        <taxon>Bacillaceae</taxon>
        <taxon>Sediminibacillus</taxon>
    </lineage>
</organism>
<dbReference type="EMBL" id="CP046956">
    <property type="protein sequence ID" value="QTN00656.1"/>
    <property type="molecule type" value="Genomic_DNA"/>
</dbReference>
<evidence type="ECO:0000313" key="1">
    <source>
        <dbReference type="EMBL" id="QTN00656.1"/>
    </source>
</evidence>
<evidence type="ECO:0000313" key="2">
    <source>
        <dbReference type="Proteomes" id="UP000665043"/>
    </source>
</evidence>
<proteinExistence type="predicted"/>
<reference evidence="1 2" key="1">
    <citation type="submission" date="2019-12" db="EMBL/GenBank/DDBJ databases">
        <title>The whole genome sequencing of a strain isolated from a Mars analog, Dalangtan Playa.</title>
        <authorList>
            <person name="Huang T."/>
        </authorList>
    </citation>
    <scope>NUCLEOTIDE SEQUENCE [LARGE SCALE GENOMIC DNA]</scope>
    <source>
        <strain evidence="1 2">DP4-553-S</strain>
    </source>
</reference>
<dbReference type="RefSeq" id="WP_209365792.1">
    <property type="nucleotide sequence ID" value="NZ_CP046956.1"/>
</dbReference>
<protein>
    <submittedName>
        <fullName evidence="1">Uncharacterized protein</fullName>
    </submittedName>
</protein>
<name>A0ABX7VYA7_9BACI</name>
<accession>A0ABX7VYA7</accession>
<dbReference type="Proteomes" id="UP000665043">
    <property type="component" value="Chromosome"/>
</dbReference>
<keyword evidence="2" id="KW-1185">Reference proteome</keyword>